<dbReference type="Proteomes" id="UP000192907">
    <property type="component" value="Unassembled WGS sequence"/>
</dbReference>
<dbReference type="InterPro" id="IPR050595">
    <property type="entry name" value="Bact_response_regulator"/>
</dbReference>
<dbReference type="InterPro" id="IPR001789">
    <property type="entry name" value="Sig_transdc_resp-reg_receiver"/>
</dbReference>
<dbReference type="RefSeq" id="WP_132319798.1">
    <property type="nucleotide sequence ID" value="NZ_FWZT01000015.1"/>
</dbReference>
<evidence type="ECO:0000256" key="2">
    <source>
        <dbReference type="PROSITE-ProRule" id="PRU00169"/>
    </source>
</evidence>
<dbReference type="Gene3D" id="3.40.50.2300">
    <property type="match status" value="1"/>
</dbReference>
<dbReference type="EMBL" id="FWZT01000015">
    <property type="protein sequence ID" value="SMF49696.1"/>
    <property type="molecule type" value="Genomic_DNA"/>
</dbReference>
<evidence type="ECO:0000259" key="3">
    <source>
        <dbReference type="PROSITE" id="PS50110"/>
    </source>
</evidence>
<evidence type="ECO:0000313" key="4">
    <source>
        <dbReference type="EMBL" id="SMF49696.1"/>
    </source>
</evidence>
<dbReference type="PANTHER" id="PTHR44591">
    <property type="entry name" value="STRESS RESPONSE REGULATOR PROTEIN 1"/>
    <property type="match status" value="1"/>
</dbReference>
<dbReference type="InterPro" id="IPR011006">
    <property type="entry name" value="CheY-like_superfamily"/>
</dbReference>
<reference evidence="5" key="1">
    <citation type="submission" date="2017-04" db="EMBL/GenBank/DDBJ databases">
        <authorList>
            <person name="Varghese N."/>
            <person name="Submissions S."/>
        </authorList>
    </citation>
    <scope>NUCLEOTIDE SEQUENCE [LARGE SCALE GENOMIC DNA]</scope>
    <source>
        <strain evidence="5">RKEM611</strain>
    </source>
</reference>
<gene>
    <name evidence="4" type="ORF">SAMN06296036_115103</name>
</gene>
<organism evidence="4 5">
    <name type="scientific">Pseudobacteriovorax antillogorgiicola</name>
    <dbReference type="NCBI Taxonomy" id="1513793"/>
    <lineage>
        <taxon>Bacteria</taxon>
        <taxon>Pseudomonadati</taxon>
        <taxon>Bdellovibrionota</taxon>
        <taxon>Oligoflexia</taxon>
        <taxon>Oligoflexales</taxon>
        <taxon>Pseudobacteriovoracaceae</taxon>
        <taxon>Pseudobacteriovorax</taxon>
    </lineage>
</organism>
<dbReference type="Pfam" id="PF00072">
    <property type="entry name" value="Response_reg"/>
    <property type="match status" value="1"/>
</dbReference>
<keyword evidence="1 2" id="KW-0597">Phosphoprotein</keyword>
<dbReference type="PROSITE" id="PS50110">
    <property type="entry name" value="RESPONSE_REGULATORY"/>
    <property type="match status" value="1"/>
</dbReference>
<name>A0A1Y6C8W2_9BACT</name>
<dbReference type="GO" id="GO:0000160">
    <property type="term" value="P:phosphorelay signal transduction system"/>
    <property type="evidence" value="ECO:0007669"/>
    <property type="project" value="InterPro"/>
</dbReference>
<dbReference type="OrthoDB" id="9784719at2"/>
<evidence type="ECO:0000313" key="5">
    <source>
        <dbReference type="Proteomes" id="UP000192907"/>
    </source>
</evidence>
<feature type="modified residue" description="4-aspartylphosphate" evidence="2">
    <location>
        <position position="447"/>
    </location>
</feature>
<evidence type="ECO:0000256" key="1">
    <source>
        <dbReference type="ARBA" id="ARBA00022553"/>
    </source>
</evidence>
<proteinExistence type="predicted"/>
<dbReference type="STRING" id="1513793.SAMN06296036_115103"/>
<protein>
    <submittedName>
        <fullName evidence="4">Response regulator receiver domain-containing protein</fullName>
    </submittedName>
</protein>
<dbReference type="PANTHER" id="PTHR44591:SF3">
    <property type="entry name" value="RESPONSE REGULATORY DOMAIN-CONTAINING PROTEIN"/>
    <property type="match status" value="1"/>
</dbReference>
<feature type="domain" description="Response regulatory" evidence="3">
    <location>
        <begin position="398"/>
        <end position="510"/>
    </location>
</feature>
<keyword evidence="5" id="KW-1185">Reference proteome</keyword>
<sequence>MKSKYDLSIFIKENALGIVSDLGPLARLRDRTHALVELNLFQVEFITRSAINELIAEVDMYPHFVFVINQVRFSVLKQIFITGQLPSHVKVDQIRVEERTGGSAGVERDRCRSLPVLDLIKNLGQSESCNGSHFLNEQTLACFFNHVLTQVDLRPLYPTSLEFWQSYGAFVGTTFDHVTFQIQGIYFYIESLLPSLPMSFEENDNLTVELFTDFSELTKQLHVIDDIIDFRLERLLSVDWSDDYCPDSEILDFLLAVERATNVVPCLENLADDVGRKFNRWLDCAPLALNPQLRQRKALLSANLQSFDLYRQMIEHRLDEVRALRLLIGQSGDHVISRWQKIISGSIRSRFEVKAFQAFFGSRFDPFIEPEERLDSGSVLIFEREVKAMEQKLDERPTVLVAEDEAMLLDSISIFLHEEGYHVIEAKDGAEAFELFRQHKVDILVTDIRMPKMTGDVLIADIMKVRQLPIVVFTGYSDVPNYRLRDLGASDIIAKPVDFSELSDAIRRRLRKNHLESELEAVAHLKLLETRLENENADRTIRLGRDGFFLCGDWTGYNRGDTVRFNIDHEDPKLPLLVGVGKIYWANHSKYRDEEICPGIMIEFLSLDDQGASVKAWLEKASPLSSIPLILESERGGRNAA</sequence>
<accession>A0A1Y6C8W2</accession>
<dbReference type="SMART" id="SM00448">
    <property type="entry name" value="REC"/>
    <property type="match status" value="1"/>
</dbReference>
<dbReference type="AlphaFoldDB" id="A0A1Y6C8W2"/>
<dbReference type="SUPFAM" id="SSF52172">
    <property type="entry name" value="CheY-like"/>
    <property type="match status" value="1"/>
</dbReference>